<dbReference type="PANTHER" id="PTHR23416">
    <property type="entry name" value="SIALIC ACID SYNTHASE-RELATED"/>
    <property type="match status" value="1"/>
</dbReference>
<keyword evidence="1" id="KW-0808">Transferase</keyword>
<dbReference type="InterPro" id="IPR001451">
    <property type="entry name" value="Hexapep"/>
</dbReference>
<proteinExistence type="predicted"/>
<comment type="caution">
    <text evidence="1">The sequence shown here is derived from an EMBL/GenBank/DDBJ whole genome shotgun (WGS) entry which is preliminary data.</text>
</comment>
<gene>
    <name evidence="1" type="ORF">JW984_14430</name>
</gene>
<organism evidence="1 2">
    <name type="scientific">Candidatus Zymogenus saltonus</name>
    <dbReference type="NCBI Taxonomy" id="2844893"/>
    <lineage>
        <taxon>Bacteria</taxon>
        <taxon>Deltaproteobacteria</taxon>
        <taxon>Candidatus Zymogenia</taxon>
        <taxon>Candidatus Zymogeniales</taxon>
        <taxon>Candidatus Zymogenaceae</taxon>
        <taxon>Candidatus Zymogenus</taxon>
    </lineage>
</organism>
<protein>
    <submittedName>
        <fullName evidence="1">Acyltransferase</fullName>
    </submittedName>
</protein>
<reference evidence="1" key="2">
    <citation type="submission" date="2021-01" db="EMBL/GenBank/DDBJ databases">
        <authorList>
            <person name="Hahn C.R."/>
            <person name="Youssef N.H."/>
            <person name="Elshahed M."/>
        </authorList>
    </citation>
    <scope>NUCLEOTIDE SEQUENCE</scope>
    <source>
        <strain evidence="1">Zod_Metabat.24</strain>
    </source>
</reference>
<sequence>MIYRKDLDRISNFRLLQLIRRLRLKMKGVTLGKDVYIGRRVVVVGYPKGLTIGDRAIIKDNVYIYPTNERSRITIGSETRIGMYSFIVAIEGISIGDNCLFAPFVYVVDNNHSIRKGELIQKQLGIVKPVHIGSDVWIAAGAKVLSGVRINDGAVVAANSVVTTDVDENAIVGGIPAKVLKYRE</sequence>
<evidence type="ECO:0000313" key="1">
    <source>
        <dbReference type="EMBL" id="MBN1574393.1"/>
    </source>
</evidence>
<dbReference type="AlphaFoldDB" id="A0A9D8KI65"/>
<accession>A0A9D8KI65</accession>
<dbReference type="Gene3D" id="2.160.10.10">
    <property type="entry name" value="Hexapeptide repeat proteins"/>
    <property type="match status" value="2"/>
</dbReference>
<dbReference type="Proteomes" id="UP000809273">
    <property type="component" value="Unassembled WGS sequence"/>
</dbReference>
<dbReference type="GO" id="GO:0016746">
    <property type="term" value="F:acyltransferase activity"/>
    <property type="evidence" value="ECO:0007669"/>
    <property type="project" value="UniProtKB-KW"/>
</dbReference>
<dbReference type="EMBL" id="JAFGIX010000077">
    <property type="protein sequence ID" value="MBN1574393.1"/>
    <property type="molecule type" value="Genomic_DNA"/>
</dbReference>
<dbReference type="InterPro" id="IPR051159">
    <property type="entry name" value="Hexapeptide_acetyltransf"/>
</dbReference>
<dbReference type="InterPro" id="IPR011004">
    <property type="entry name" value="Trimer_LpxA-like_sf"/>
</dbReference>
<dbReference type="CDD" id="cd04647">
    <property type="entry name" value="LbH_MAT_like"/>
    <property type="match status" value="1"/>
</dbReference>
<reference evidence="1" key="1">
    <citation type="journal article" date="2021" name="Environ. Microbiol.">
        <title>Genomic characterization of three novel Desulfobacterota classes expand the metabolic and phylogenetic diversity of the phylum.</title>
        <authorList>
            <person name="Murphy C.L."/>
            <person name="Biggerstaff J."/>
            <person name="Eichhorn A."/>
            <person name="Ewing E."/>
            <person name="Shahan R."/>
            <person name="Soriano D."/>
            <person name="Stewart S."/>
            <person name="VanMol K."/>
            <person name="Walker R."/>
            <person name="Walters P."/>
            <person name="Elshahed M.S."/>
            <person name="Youssef N.H."/>
        </authorList>
    </citation>
    <scope>NUCLEOTIDE SEQUENCE</scope>
    <source>
        <strain evidence="1">Zod_Metabat.24</strain>
    </source>
</reference>
<dbReference type="SUPFAM" id="SSF51161">
    <property type="entry name" value="Trimeric LpxA-like enzymes"/>
    <property type="match status" value="1"/>
</dbReference>
<dbReference type="Pfam" id="PF14602">
    <property type="entry name" value="Hexapep_2"/>
    <property type="match status" value="2"/>
</dbReference>
<evidence type="ECO:0000313" key="2">
    <source>
        <dbReference type="Proteomes" id="UP000809273"/>
    </source>
</evidence>
<dbReference type="Pfam" id="PF00132">
    <property type="entry name" value="Hexapep"/>
    <property type="match status" value="1"/>
</dbReference>
<name>A0A9D8KI65_9DELT</name>
<keyword evidence="1" id="KW-0012">Acyltransferase</keyword>